<name>A0A7W8CR36_9BACL</name>
<proteinExistence type="predicted"/>
<dbReference type="EMBL" id="JACHHE010000002">
    <property type="protein sequence ID" value="MBB5179324.1"/>
    <property type="molecule type" value="Genomic_DNA"/>
</dbReference>
<evidence type="ECO:0000313" key="2">
    <source>
        <dbReference type="Proteomes" id="UP000525923"/>
    </source>
</evidence>
<reference evidence="1 2" key="1">
    <citation type="submission" date="2020-08" db="EMBL/GenBank/DDBJ databases">
        <title>Genomic Encyclopedia of Type Strains, Phase IV (KMG-IV): sequencing the most valuable type-strain genomes for metagenomic binning, comparative biology and taxonomic classification.</title>
        <authorList>
            <person name="Goeker M."/>
        </authorList>
    </citation>
    <scope>NUCLEOTIDE SEQUENCE [LARGE SCALE GENOMIC DNA]</scope>
    <source>
        <strain evidence="1 2">DSM 15895</strain>
    </source>
</reference>
<evidence type="ECO:0008006" key="3">
    <source>
        <dbReference type="Google" id="ProtNLM"/>
    </source>
</evidence>
<dbReference type="OrthoDB" id="2428346at2"/>
<dbReference type="RefSeq" id="WP_135504725.1">
    <property type="nucleotide sequence ID" value="NZ_JACHHE010000002.1"/>
</dbReference>
<gene>
    <name evidence="1" type="ORF">HNQ44_000748</name>
</gene>
<accession>A0A7W8CR36</accession>
<comment type="caution">
    <text evidence="1">The sequence shown here is derived from an EMBL/GenBank/DDBJ whole genome shotgun (WGS) entry which is preliminary data.</text>
</comment>
<dbReference type="Proteomes" id="UP000525923">
    <property type="component" value="Unassembled WGS sequence"/>
</dbReference>
<protein>
    <recommendedName>
        <fullName evidence="3">Flagellar protein FliT</fullName>
    </recommendedName>
</protein>
<keyword evidence="2" id="KW-1185">Reference proteome</keyword>
<dbReference type="AlphaFoldDB" id="A0A7W8CR36"/>
<sequence>MHEEYLKELLGQTRELLMRAKLIDCKMENNDDGQLEAVQALFENRQRAIDRLAGAINAKGFSWTPADREKIAELKVLELDLQPLVTGLHEAFGNQLKRIGQSKKMSMKYIGAYQNMGAGGSFIDKRK</sequence>
<organism evidence="1 2">
    <name type="scientific">Planococcus koreensis</name>
    <dbReference type="NCBI Taxonomy" id="112331"/>
    <lineage>
        <taxon>Bacteria</taxon>
        <taxon>Bacillati</taxon>
        <taxon>Bacillota</taxon>
        <taxon>Bacilli</taxon>
        <taxon>Bacillales</taxon>
        <taxon>Caryophanaceae</taxon>
        <taxon>Planococcus</taxon>
    </lineage>
</organism>
<evidence type="ECO:0000313" key="1">
    <source>
        <dbReference type="EMBL" id="MBB5179324.1"/>
    </source>
</evidence>